<dbReference type="Pfam" id="PF00300">
    <property type="entry name" value="His_Phos_1"/>
    <property type="match status" value="1"/>
</dbReference>
<dbReference type="Gene3D" id="3.40.50.1240">
    <property type="entry name" value="Phosphoglycerate mutase-like"/>
    <property type="match status" value="1"/>
</dbReference>
<dbReference type="GO" id="GO:0101006">
    <property type="term" value="F:protein histidine phosphatase activity"/>
    <property type="evidence" value="ECO:0007669"/>
    <property type="project" value="InterPro"/>
</dbReference>
<gene>
    <name evidence="1" type="ORF">OLMES_2891</name>
</gene>
<dbReference type="Proteomes" id="UP000196027">
    <property type="component" value="Chromosome"/>
</dbReference>
<evidence type="ECO:0008006" key="3">
    <source>
        <dbReference type="Google" id="ProtNLM"/>
    </source>
</evidence>
<proteinExistence type="predicted"/>
<keyword evidence="2" id="KW-1185">Reference proteome</keyword>
<dbReference type="SUPFAM" id="SSF53254">
    <property type="entry name" value="Phosphoglycerate mutase-like"/>
    <property type="match status" value="1"/>
</dbReference>
<accession>A0A1Y0IB04</accession>
<dbReference type="RefSeq" id="WP_087461886.1">
    <property type="nucleotide sequence ID" value="NZ_CP021425.1"/>
</dbReference>
<dbReference type="SMART" id="SM00855">
    <property type="entry name" value="PGAM"/>
    <property type="match status" value="1"/>
</dbReference>
<dbReference type="InterPro" id="IPR013078">
    <property type="entry name" value="His_Pase_superF_clade-1"/>
</dbReference>
<name>A0A1Y0IB04_9GAMM</name>
<dbReference type="InterPro" id="IPR029033">
    <property type="entry name" value="His_PPase_superfam"/>
</dbReference>
<dbReference type="KEGG" id="ome:OLMES_2891"/>
<dbReference type="OrthoDB" id="280692at2"/>
<dbReference type="CDD" id="cd07067">
    <property type="entry name" value="HP_PGM_like"/>
    <property type="match status" value="1"/>
</dbReference>
<evidence type="ECO:0000313" key="1">
    <source>
        <dbReference type="EMBL" id="ARU56936.1"/>
    </source>
</evidence>
<sequence length="161" mass="18006">MSSEPCRLFVFRHGEASFRAATDFERLLTPNGVRQTEKVVAHLSEAFNDLDQVSTELWASPLYRAQQTAQLVSSHLDLPVQTRDYLTPDDHPVAVVDNLIAAKSTPRNLILVSHMPLVSGLIAYLQEGHVRPQYSFQTSECVVLEGSDMLPGCMTIKQSFY</sequence>
<dbReference type="InterPro" id="IPR004449">
    <property type="entry name" value="SixA"/>
</dbReference>
<dbReference type="AlphaFoldDB" id="A0A1Y0IB04"/>
<reference evidence="1 2" key="1">
    <citation type="submission" date="2017-05" db="EMBL/GenBank/DDBJ databases">
        <title>Genomic insights into alkan degradation activity of Oleiphilus messinensis.</title>
        <authorList>
            <person name="Kozyavkin S.A."/>
            <person name="Slesarev A.I."/>
            <person name="Golyshin P.N."/>
            <person name="Korzhenkov A."/>
            <person name="Golyshina O.N."/>
            <person name="Toshchakov S.V."/>
        </authorList>
    </citation>
    <scope>NUCLEOTIDE SEQUENCE [LARGE SCALE GENOMIC DNA]</scope>
    <source>
        <strain evidence="1 2">ME102</strain>
    </source>
</reference>
<organism evidence="1 2">
    <name type="scientific">Oleiphilus messinensis</name>
    <dbReference type="NCBI Taxonomy" id="141451"/>
    <lineage>
        <taxon>Bacteria</taxon>
        <taxon>Pseudomonadati</taxon>
        <taxon>Pseudomonadota</taxon>
        <taxon>Gammaproteobacteria</taxon>
        <taxon>Oceanospirillales</taxon>
        <taxon>Oleiphilaceae</taxon>
        <taxon>Oleiphilus</taxon>
    </lineage>
</organism>
<evidence type="ECO:0000313" key="2">
    <source>
        <dbReference type="Proteomes" id="UP000196027"/>
    </source>
</evidence>
<protein>
    <recommendedName>
        <fullName evidence="3">Phosphohistidine phosphatase SixA</fullName>
    </recommendedName>
</protein>
<dbReference type="GO" id="GO:0005737">
    <property type="term" value="C:cytoplasm"/>
    <property type="evidence" value="ECO:0007669"/>
    <property type="project" value="InterPro"/>
</dbReference>
<dbReference type="EMBL" id="CP021425">
    <property type="protein sequence ID" value="ARU56936.1"/>
    <property type="molecule type" value="Genomic_DNA"/>
</dbReference>
<dbReference type="NCBIfam" id="TIGR00249">
    <property type="entry name" value="sixA"/>
    <property type="match status" value="1"/>
</dbReference>